<reference evidence="3" key="1">
    <citation type="submission" date="2016-07" db="EMBL/GenBank/DDBJ databases">
        <authorList>
            <person name="Florea S."/>
            <person name="Webb J.S."/>
            <person name="Jaromczyk J."/>
            <person name="Schardl C.L."/>
        </authorList>
    </citation>
    <scope>NUCLEOTIDE SEQUENCE [LARGE SCALE GENOMIC DNA]</scope>
</reference>
<name>A0A1C9EI91_9CAUD</name>
<dbReference type="InterPro" id="IPR038726">
    <property type="entry name" value="PDDEXK_AddAB-type"/>
</dbReference>
<evidence type="ECO:0000313" key="3">
    <source>
        <dbReference type="Proteomes" id="UP000221751"/>
    </source>
</evidence>
<feature type="domain" description="PD-(D/E)XK endonuclease-like" evidence="1">
    <location>
        <begin position="28"/>
        <end position="368"/>
    </location>
</feature>
<keyword evidence="2" id="KW-0540">Nuclease</keyword>
<gene>
    <name evidence="2" type="primary">80</name>
    <name evidence="2" type="ORF">SEA_CHEWYVIII_80</name>
</gene>
<protein>
    <submittedName>
        <fullName evidence="2">Endonuclease</fullName>
    </submittedName>
</protein>
<dbReference type="Pfam" id="PF12705">
    <property type="entry name" value="PDDEXK_1"/>
    <property type="match status" value="1"/>
</dbReference>
<dbReference type="GO" id="GO:0004519">
    <property type="term" value="F:endonuclease activity"/>
    <property type="evidence" value="ECO:0007669"/>
    <property type="project" value="UniProtKB-KW"/>
</dbReference>
<sequence length="399" mass="45933">MSSDLVNVGGGVLAPYTDLPIFRTSERKAFKNCQWQWWYVYVEGLQKKGARKGALWFGQGIHLALERWYIPGKDRGVDPIVTWLEYCLEASTDIRVEDDDGEFLTWMDAKDLGVAMLTHMLETYGDDDEWYILSPEQTVEVLIQHPQRPGEILVRYVGVFDIVARNRKTGLIWLWDHKTARQIKVSHLKMDEQAGSYWTIAEPALKADGVIGENEHLRGILYNFITKSPPDERPRNADGLYCNKPVKKDYVKQLHEFYWAEWEASGQSAPDDLPVEFSEKALNTLKLPELQVLSAKEGVEVFGAPSKVQPAKRFHREEVQRSPKARERQIKRIGEDYLQLAAVRDGHFAKTKNPGDHCNWCPMKMLCEIDEEGGDTEEIIEFAYEKFDPYEQYTTEGVI</sequence>
<dbReference type="RefSeq" id="YP_010754197.1">
    <property type="nucleotide sequence ID" value="NC_073456.1"/>
</dbReference>
<keyword evidence="3" id="KW-1185">Reference proteome</keyword>
<evidence type="ECO:0000313" key="2">
    <source>
        <dbReference type="EMBL" id="AON97501.1"/>
    </source>
</evidence>
<proteinExistence type="predicted"/>
<dbReference type="GeneID" id="80018778"/>
<dbReference type="EMBL" id="KX557288">
    <property type="protein sequence ID" value="AON97501.1"/>
    <property type="molecule type" value="Genomic_DNA"/>
</dbReference>
<dbReference type="Proteomes" id="UP000221751">
    <property type="component" value="Segment"/>
</dbReference>
<organism evidence="2 3">
    <name type="scientific">Rhodococcus phage ChewyVIII</name>
    <dbReference type="NCBI Taxonomy" id="1887657"/>
    <lineage>
        <taxon>Viruses</taxon>
        <taxon>Duplodnaviria</taxon>
        <taxon>Heunggongvirae</taxon>
        <taxon>Uroviricota</taxon>
        <taxon>Caudoviricetes</taxon>
        <taxon>Chewyvirus</taxon>
        <taxon>Chewyvirus chewyVIII</taxon>
    </lineage>
</organism>
<accession>A0A1C9EI91</accession>
<dbReference type="KEGG" id="vg:80018778"/>
<keyword evidence="2" id="KW-0255">Endonuclease</keyword>
<evidence type="ECO:0000259" key="1">
    <source>
        <dbReference type="Pfam" id="PF12705"/>
    </source>
</evidence>
<keyword evidence="2" id="KW-0378">Hydrolase</keyword>